<dbReference type="SUPFAM" id="SSF56059">
    <property type="entry name" value="Glutathione synthetase ATP-binding domain-like"/>
    <property type="match status" value="1"/>
</dbReference>
<protein>
    <submittedName>
        <fullName evidence="3">YheC/YheD family protein</fullName>
    </submittedName>
</protein>
<feature type="domain" description="ATP-grasp" evidence="2">
    <location>
        <begin position="121"/>
        <end position="351"/>
    </location>
</feature>
<dbReference type="RefSeq" id="WP_153724373.1">
    <property type="nucleotide sequence ID" value="NZ_CP045875.1"/>
</dbReference>
<proteinExistence type="predicted"/>
<dbReference type="KEGG" id="hcv:FTV88_0701"/>
<dbReference type="GO" id="GO:0016879">
    <property type="term" value="F:ligase activity, forming carbon-nitrogen bonds"/>
    <property type="evidence" value="ECO:0007669"/>
    <property type="project" value="TreeGrafter"/>
</dbReference>
<dbReference type="PANTHER" id="PTHR21621:SF0">
    <property type="entry name" value="BETA-CITRYLGLUTAMATE SYNTHASE B-RELATED"/>
    <property type="match status" value="1"/>
</dbReference>
<dbReference type="PANTHER" id="PTHR21621">
    <property type="entry name" value="RIBOSOMAL PROTEIN S6 MODIFICATION PROTEIN"/>
    <property type="match status" value="1"/>
</dbReference>
<dbReference type="Pfam" id="PF14398">
    <property type="entry name" value="ATPgrasp_YheCD"/>
    <property type="match status" value="1"/>
</dbReference>
<dbReference type="PROSITE" id="PS50975">
    <property type="entry name" value="ATP_GRASP"/>
    <property type="match status" value="1"/>
</dbReference>
<sequence length="360" mass="41244">MKIFILGILVHAISKPEGFQGNGLFFRQLAEEGAKLGLSIFVFSPNQVHWKERMVTGFHYNLSKKKWKRKKIPLPDIVYDRYFNLGKGWREAVYCRRNLNKVGVALFNPVVADKYVVHGLLQNDPDIASHLPETYLFAGQDKELKRLLLRWGSAYLKPVLGTKGEGIVRITNNSKQGSFYIEEAKKGARYWASLHKTMAILKRSSKLKKYVIQQAIDSGRWKDRIFDIRVLAQRDSTGKWNITGMAARVAANGITCNIHTGAKAISMEELKEEKSITVSEEEMEKVALKITDHLTMKYPTLGELGLDFLIDQDNKIWFLEANARPGRIIFQKIGDQEKRLNAVRRPLEYAMYLASQRKAR</sequence>
<dbReference type="GO" id="GO:0046872">
    <property type="term" value="F:metal ion binding"/>
    <property type="evidence" value="ECO:0007669"/>
    <property type="project" value="InterPro"/>
</dbReference>
<keyword evidence="4" id="KW-1185">Reference proteome</keyword>
<dbReference type="AlphaFoldDB" id="A0A5Q2MZI4"/>
<evidence type="ECO:0000313" key="3">
    <source>
        <dbReference type="EMBL" id="QGG46879.1"/>
    </source>
</evidence>
<dbReference type="OrthoDB" id="1809801at2"/>
<dbReference type="Gene3D" id="3.30.470.20">
    <property type="entry name" value="ATP-grasp fold, B domain"/>
    <property type="match status" value="1"/>
</dbReference>
<dbReference type="Proteomes" id="UP000366051">
    <property type="component" value="Chromosome"/>
</dbReference>
<reference evidence="4" key="1">
    <citation type="submission" date="2019-11" db="EMBL/GenBank/DDBJ databases">
        <title>Genome sequence of Heliorestis convoluta strain HH, an alkaliphilic and minimalistic phototrophic bacterium from a soda lake in Egypt.</title>
        <authorList>
            <person name="Dewey E.D."/>
            <person name="Stokes L.M."/>
            <person name="Burchell B.M."/>
            <person name="Shaffer K.N."/>
            <person name="Huntington A.M."/>
            <person name="Baker J.M."/>
            <person name="Nadendla S."/>
            <person name="Giglio M.G."/>
            <person name="Touchman J.W."/>
            <person name="Blankenship R.E."/>
            <person name="Madigan M.T."/>
            <person name="Sattley W.M."/>
        </authorList>
    </citation>
    <scope>NUCLEOTIDE SEQUENCE [LARGE SCALE GENOMIC DNA]</scope>
    <source>
        <strain evidence="4">HH</strain>
    </source>
</reference>
<keyword evidence="1" id="KW-0067">ATP-binding</keyword>
<dbReference type="GO" id="GO:0005524">
    <property type="term" value="F:ATP binding"/>
    <property type="evidence" value="ECO:0007669"/>
    <property type="project" value="UniProtKB-UniRule"/>
</dbReference>
<evidence type="ECO:0000256" key="1">
    <source>
        <dbReference type="PROSITE-ProRule" id="PRU00409"/>
    </source>
</evidence>
<evidence type="ECO:0000259" key="2">
    <source>
        <dbReference type="PROSITE" id="PS50975"/>
    </source>
</evidence>
<gene>
    <name evidence="3" type="ORF">FTV88_0701</name>
</gene>
<dbReference type="EMBL" id="CP045875">
    <property type="protein sequence ID" value="QGG46879.1"/>
    <property type="molecule type" value="Genomic_DNA"/>
</dbReference>
<evidence type="ECO:0000313" key="4">
    <source>
        <dbReference type="Proteomes" id="UP000366051"/>
    </source>
</evidence>
<name>A0A5Q2MZI4_9FIRM</name>
<dbReference type="InterPro" id="IPR026838">
    <property type="entry name" value="YheC/D"/>
</dbReference>
<organism evidence="3 4">
    <name type="scientific">Heliorestis convoluta</name>
    <dbReference type="NCBI Taxonomy" id="356322"/>
    <lineage>
        <taxon>Bacteria</taxon>
        <taxon>Bacillati</taxon>
        <taxon>Bacillota</taxon>
        <taxon>Clostridia</taxon>
        <taxon>Eubacteriales</taxon>
        <taxon>Heliobacteriaceae</taxon>
        <taxon>Heliorestis</taxon>
    </lineage>
</organism>
<accession>A0A5Q2MZI4</accession>
<dbReference type="InterPro" id="IPR011761">
    <property type="entry name" value="ATP-grasp"/>
</dbReference>
<keyword evidence="1" id="KW-0547">Nucleotide-binding</keyword>
<dbReference type="GO" id="GO:0005737">
    <property type="term" value="C:cytoplasm"/>
    <property type="evidence" value="ECO:0007669"/>
    <property type="project" value="TreeGrafter"/>
</dbReference>